<feature type="signal peptide" evidence="8">
    <location>
        <begin position="1"/>
        <end position="30"/>
    </location>
</feature>
<dbReference type="RefSeq" id="WP_207880973.1">
    <property type="nucleotide sequence ID" value="NZ_JAFVMF010000007.1"/>
</dbReference>
<comment type="caution">
    <text evidence="9">The sequence shown here is derived from an EMBL/GenBank/DDBJ whole genome shotgun (WGS) entry which is preliminary data.</text>
</comment>
<gene>
    <name evidence="9" type="ORF">J2D73_07405</name>
</gene>
<evidence type="ECO:0000256" key="2">
    <source>
        <dbReference type="ARBA" id="ARBA00022475"/>
    </source>
</evidence>
<comment type="similarity">
    <text evidence="1">Belongs to the EcnA/EcnB lipoprotein family.</text>
</comment>
<keyword evidence="5" id="KW-0564">Palmitate</keyword>
<proteinExistence type="inferred from homology"/>
<name>A0ABS3LUP0_9PROT</name>
<evidence type="ECO:0000256" key="5">
    <source>
        <dbReference type="ARBA" id="ARBA00023139"/>
    </source>
</evidence>
<dbReference type="InterPro" id="IPR012556">
    <property type="entry name" value="Entericidin"/>
</dbReference>
<keyword evidence="10" id="KW-1185">Reference proteome</keyword>
<evidence type="ECO:0000313" key="10">
    <source>
        <dbReference type="Proteomes" id="UP000664771"/>
    </source>
</evidence>
<accession>A0ABS3LUP0</accession>
<protein>
    <submittedName>
        <fullName evidence="9">Entericidin A/B family lipoprotein</fullName>
    </submittedName>
</protein>
<dbReference type="EMBL" id="JAFVMF010000007">
    <property type="protein sequence ID" value="MBO1359621.1"/>
    <property type="molecule type" value="Genomic_DNA"/>
</dbReference>
<reference evidence="9 10" key="1">
    <citation type="submission" date="2021-03" db="EMBL/GenBank/DDBJ databases">
        <title>The complete genome sequence of Acetobacter sacchari TBRC 11175.</title>
        <authorList>
            <person name="Charoenyingcharoen P."/>
            <person name="Yukphan P."/>
        </authorList>
    </citation>
    <scope>NUCLEOTIDE SEQUENCE [LARGE SCALE GENOMIC DNA]</scope>
    <source>
        <strain evidence="9 10">TBRC 11175</strain>
    </source>
</reference>
<feature type="compositionally biased region" description="Polar residues" evidence="7">
    <location>
        <begin position="52"/>
        <end position="69"/>
    </location>
</feature>
<sequence length="69" mass="6735">MVTVSSVNRSKSDVKLTRVVAIGAALLSLAACNTVAGAGKDVSSVGHDMSRGASSAQQGIANSTGASSQ</sequence>
<evidence type="ECO:0000256" key="8">
    <source>
        <dbReference type="SAM" id="SignalP"/>
    </source>
</evidence>
<organism evidence="9 10">
    <name type="scientific">Acetobacter sacchari</name>
    <dbReference type="NCBI Taxonomy" id="2661687"/>
    <lineage>
        <taxon>Bacteria</taxon>
        <taxon>Pseudomonadati</taxon>
        <taxon>Pseudomonadota</taxon>
        <taxon>Alphaproteobacteria</taxon>
        <taxon>Acetobacterales</taxon>
        <taxon>Acetobacteraceae</taxon>
        <taxon>Acetobacter</taxon>
    </lineage>
</organism>
<feature type="region of interest" description="Disordered" evidence="7">
    <location>
        <begin position="43"/>
        <end position="69"/>
    </location>
</feature>
<evidence type="ECO:0000313" key="9">
    <source>
        <dbReference type="EMBL" id="MBO1359621.1"/>
    </source>
</evidence>
<evidence type="ECO:0000256" key="6">
    <source>
        <dbReference type="ARBA" id="ARBA00023288"/>
    </source>
</evidence>
<dbReference type="Proteomes" id="UP000664771">
    <property type="component" value="Unassembled WGS sequence"/>
</dbReference>
<keyword evidence="6 9" id="KW-0449">Lipoprotein</keyword>
<evidence type="ECO:0000256" key="4">
    <source>
        <dbReference type="ARBA" id="ARBA00023136"/>
    </source>
</evidence>
<dbReference type="Pfam" id="PF08085">
    <property type="entry name" value="Entericidin"/>
    <property type="match status" value="1"/>
</dbReference>
<keyword evidence="3 8" id="KW-0732">Signal</keyword>
<evidence type="ECO:0000256" key="3">
    <source>
        <dbReference type="ARBA" id="ARBA00022729"/>
    </source>
</evidence>
<keyword evidence="4" id="KW-0472">Membrane</keyword>
<feature type="chain" id="PRO_5046857852" evidence="8">
    <location>
        <begin position="31"/>
        <end position="69"/>
    </location>
</feature>
<keyword evidence="2" id="KW-1003">Cell membrane</keyword>
<evidence type="ECO:0000256" key="1">
    <source>
        <dbReference type="ARBA" id="ARBA00010296"/>
    </source>
</evidence>
<evidence type="ECO:0000256" key="7">
    <source>
        <dbReference type="SAM" id="MobiDB-lite"/>
    </source>
</evidence>